<dbReference type="PANTHER" id="PTHR12304">
    <property type="entry name" value="INOSINE-URIDINE PREFERRING NUCLEOSIDE HYDROLASE"/>
    <property type="match status" value="1"/>
</dbReference>
<dbReference type="SUPFAM" id="SSF53590">
    <property type="entry name" value="Nucleoside hydrolase"/>
    <property type="match status" value="1"/>
</dbReference>
<accession>A0A132BVQ6</accession>
<keyword evidence="2 4" id="KW-0326">Glycosidase</keyword>
<dbReference type="InterPro" id="IPR023186">
    <property type="entry name" value="IUNH"/>
</dbReference>
<dbReference type="InterPro" id="IPR001910">
    <property type="entry name" value="Inosine/uridine_hydrolase_dom"/>
</dbReference>
<dbReference type="GO" id="GO:0006152">
    <property type="term" value="P:purine nucleoside catabolic process"/>
    <property type="evidence" value="ECO:0007669"/>
    <property type="project" value="TreeGrafter"/>
</dbReference>
<dbReference type="Proteomes" id="UP000068382">
    <property type="component" value="Unassembled WGS sequence"/>
</dbReference>
<evidence type="ECO:0000259" key="3">
    <source>
        <dbReference type="Pfam" id="PF01156"/>
    </source>
</evidence>
<sequence>MTTKLIIDTDPGIDDAMAIFYAAAAPDIELLGLTTIFGNVTTKMATRNALRLLEAADLDLPVAEGAPKPLVLPPFEPSAHVHGDEGFGDIPAASPKGKALDEDAADFLIRMARAHKGELVVCPIGPLTNIALAIQRDPAFVKNCKRIVIMGGSLEAGGNITPHAEANIYHDPHAAEVVFAAAAGKVTMVGLDVTLKILCTPADFDKIKERSPDLGGMLKQMSVFYIKFYQEVANLNGCSLHDPAAVIACTHPELFQTRAVPVTVAVDPDRSGATLETDDSRGKTHVAMDVDAEAVKALFLKRLSLLP</sequence>
<name>A0A132BVQ6_9RHOB</name>
<dbReference type="GO" id="GO:0005829">
    <property type="term" value="C:cytosol"/>
    <property type="evidence" value="ECO:0007669"/>
    <property type="project" value="TreeGrafter"/>
</dbReference>
<dbReference type="AlphaFoldDB" id="A0A132BVQ6"/>
<dbReference type="GO" id="GO:0050263">
    <property type="term" value="F:ribosylpyrimidine nucleosidase activity"/>
    <property type="evidence" value="ECO:0007669"/>
    <property type="project" value="UniProtKB-EC"/>
</dbReference>
<proteinExistence type="predicted"/>
<evidence type="ECO:0000256" key="1">
    <source>
        <dbReference type="ARBA" id="ARBA00022801"/>
    </source>
</evidence>
<dbReference type="Gene3D" id="3.90.245.10">
    <property type="entry name" value="Ribonucleoside hydrolase-like"/>
    <property type="match status" value="1"/>
</dbReference>
<dbReference type="EC" id="3.2.2.8" evidence="4"/>
<dbReference type="CDD" id="cd02650">
    <property type="entry name" value="nuc_hydro_CaPnhB"/>
    <property type="match status" value="1"/>
</dbReference>
<dbReference type="GO" id="GO:0008477">
    <property type="term" value="F:purine nucleosidase activity"/>
    <property type="evidence" value="ECO:0007669"/>
    <property type="project" value="TreeGrafter"/>
</dbReference>
<dbReference type="RefSeq" id="WP_068244741.1">
    <property type="nucleotide sequence ID" value="NZ_LPUY01000075.1"/>
</dbReference>
<dbReference type="EMBL" id="LPUY01000075">
    <property type="protein sequence ID" value="KUP92461.1"/>
    <property type="molecule type" value="Genomic_DNA"/>
</dbReference>
<protein>
    <submittedName>
        <fullName evidence="4">Pyrimidine-specific ribonucleoside hydrolase RihB</fullName>
        <ecNumber evidence="4">3.2.2.8</ecNumber>
    </submittedName>
</protein>
<dbReference type="InterPro" id="IPR036452">
    <property type="entry name" value="Ribo_hydro-like"/>
</dbReference>
<gene>
    <name evidence="4" type="primary">rihB</name>
    <name evidence="4" type="ORF">TRIHO_27660</name>
</gene>
<organism evidence="4 5">
    <name type="scientific">Tritonibacter horizontis</name>
    <dbReference type="NCBI Taxonomy" id="1768241"/>
    <lineage>
        <taxon>Bacteria</taxon>
        <taxon>Pseudomonadati</taxon>
        <taxon>Pseudomonadota</taxon>
        <taxon>Alphaproteobacteria</taxon>
        <taxon>Rhodobacterales</taxon>
        <taxon>Paracoccaceae</taxon>
        <taxon>Tritonibacter</taxon>
    </lineage>
</organism>
<comment type="caution">
    <text evidence="4">The sequence shown here is derived from an EMBL/GenBank/DDBJ whole genome shotgun (WGS) entry which is preliminary data.</text>
</comment>
<dbReference type="PANTHER" id="PTHR12304:SF4">
    <property type="entry name" value="URIDINE NUCLEOSIDASE"/>
    <property type="match status" value="1"/>
</dbReference>
<dbReference type="Pfam" id="PF01156">
    <property type="entry name" value="IU_nuc_hydro"/>
    <property type="match status" value="1"/>
</dbReference>
<keyword evidence="1 4" id="KW-0378">Hydrolase</keyword>
<feature type="domain" description="Inosine/uridine-preferring nucleoside hydrolase" evidence="3">
    <location>
        <begin position="5"/>
        <end position="296"/>
    </location>
</feature>
<evidence type="ECO:0000256" key="2">
    <source>
        <dbReference type="ARBA" id="ARBA00023295"/>
    </source>
</evidence>
<reference evidence="4 5" key="1">
    <citation type="submission" date="2015-12" db="EMBL/GenBank/DDBJ databases">
        <title>Genome sequence of the marine Rhodobacteraceae strain O3.65, Candidatus Tritonibacter horizontis.</title>
        <authorList>
            <person name="Poehlein A."/>
            <person name="Giebel H.A."/>
            <person name="Voget S."/>
            <person name="Brinkhoff T."/>
        </authorList>
    </citation>
    <scope>NUCLEOTIDE SEQUENCE [LARGE SCALE GENOMIC DNA]</scope>
    <source>
        <strain evidence="4 5">O3.65</strain>
    </source>
</reference>
<keyword evidence="5" id="KW-1185">Reference proteome</keyword>
<evidence type="ECO:0000313" key="5">
    <source>
        <dbReference type="Proteomes" id="UP000068382"/>
    </source>
</evidence>
<evidence type="ECO:0000313" key="4">
    <source>
        <dbReference type="EMBL" id="KUP92461.1"/>
    </source>
</evidence>
<dbReference type="OrthoDB" id="9797882at2"/>
<dbReference type="PATRIC" id="fig|1768241.3.peg.2893"/>